<accession>M1M1Y0</accession>
<geneLocation type="plasmid" evidence="1 2">
    <name>Csp_135p</name>
</geneLocation>
<gene>
    <name evidence="1" type="ORF">Cspa_135p00700</name>
</gene>
<sequence>MTFLNLDTIKNSIIDNVVDTLSSNARTENEKEALKQALTSKIKANTLISNAPSGDITIDADSINNVMNKLYIDLLTTYGVLNNIGEDLSKYNVSYSSYINYVNSRINEISDALEACRHSLTSIYMPAYHIERFRTADSFDTTRSLQKTRYDGYFPSYCYCNYENKEHRLTLPLLRQDNSLRYDDKVETAYITPFFQLGRGFTNLKNDETNIENCLDDSETDFWNTSILSDSKLEVSFIDKKPSVLFAGDGYYYDIDNGAVCELEINFESVNTVNELVLNPCCNYPIRIVAVRYKQTDDEDEPLTELVWPENEQKMLQDKFTKSQVSFKFPDILCKKIYILFVQEHYLRKTYLYNPQDVYKNSLWFDSKNSVKPKVLEAEFQPTYGDRELNSTIWDNVNDRIVKNENKDLAAIIIGDEKDNRKVIKYDYNYGFYYISCYNNHYDRAGFYVSKMINLGNNIRTIKLYTDEIHQRDSLNHYITDIEYYIAGSENPTMEDWLPILPQGVTEIKSELLEITGGNYAYLRFQTDEILNVMKNGVPINLKKDNTIVFEKDCSKDSAGHYYAIRINNYDFDAVYSVNYKPIDGSNILDLSQKLATSIESFDGNNKTFFKLNDEPYIDDTDNYCSVKLTDLSKNTTGTEIEVKNITEAANQSISYKNFIGDGTYQYYVYKNIIYFNKPIPKNYIVDISYRHLISKFRTKAIFRRNSSKDGWLTPILNEIKYDIETY</sequence>
<dbReference type="PATRIC" id="fig|931276.5.peg.5956"/>
<proteinExistence type="predicted"/>
<organism evidence="1 2">
    <name type="scientific">Clostridium saccharoperbutylacetonicum N1-4(HMT)</name>
    <dbReference type="NCBI Taxonomy" id="931276"/>
    <lineage>
        <taxon>Bacteria</taxon>
        <taxon>Bacillati</taxon>
        <taxon>Bacillota</taxon>
        <taxon>Clostridia</taxon>
        <taxon>Eubacteriales</taxon>
        <taxon>Clostridiaceae</taxon>
        <taxon>Clostridium</taxon>
    </lineage>
</organism>
<evidence type="ECO:0000313" key="2">
    <source>
        <dbReference type="Proteomes" id="UP000011728"/>
    </source>
</evidence>
<keyword evidence="1" id="KW-0614">Plasmid</keyword>
<reference evidence="1 2" key="1">
    <citation type="submission" date="2013-02" db="EMBL/GenBank/DDBJ databases">
        <title>Genome sequence of Clostridium saccharoperbutylacetonicum N1-4(HMT).</title>
        <authorList>
            <person name="Poehlein A."/>
            <person name="Daniel R."/>
        </authorList>
    </citation>
    <scope>NUCLEOTIDE SEQUENCE [LARGE SCALE GENOMIC DNA]</scope>
    <source>
        <strain evidence="2">N1-4(HMT)</strain>
        <plasmid evidence="2">Plasmid Csp_135p</plasmid>
    </source>
</reference>
<protein>
    <submittedName>
        <fullName evidence="1">Virion structural protein</fullName>
    </submittedName>
</protein>
<evidence type="ECO:0000313" key="1">
    <source>
        <dbReference type="EMBL" id="AGF59630.1"/>
    </source>
</evidence>
<dbReference type="OrthoDB" id="2973519at2"/>
<dbReference type="Proteomes" id="UP000011728">
    <property type="component" value="Plasmid Csp_135p"/>
</dbReference>
<keyword evidence="2" id="KW-1185">Reference proteome</keyword>
<name>M1M1Y0_9CLOT</name>
<dbReference type="AlphaFoldDB" id="M1M1Y0"/>
<dbReference type="HOGENOM" id="CLU_380711_0_0_9"/>
<dbReference type="EMBL" id="CP004122">
    <property type="protein sequence ID" value="AGF59630.1"/>
    <property type="molecule type" value="Genomic_DNA"/>
</dbReference>
<dbReference type="KEGG" id="csr:Cspa_135p00700"/>
<dbReference type="RefSeq" id="WP_015395937.1">
    <property type="nucleotide sequence ID" value="NC_020292.1"/>
</dbReference>